<evidence type="ECO:0000313" key="1">
    <source>
        <dbReference type="EMBL" id="KAJ3495989.1"/>
    </source>
</evidence>
<comment type="caution">
    <text evidence="1">The sequence shown here is derived from an EMBL/GenBank/DDBJ whole genome shotgun (WGS) entry which is preliminary data.</text>
</comment>
<protein>
    <submittedName>
        <fullName evidence="1">Uncharacterized protein</fullName>
    </submittedName>
</protein>
<keyword evidence="2" id="KW-1185">Reference proteome</keyword>
<name>A0ACC1R141_9HYPO</name>
<organism evidence="1 2">
    <name type="scientific">Lecanicillium saksenae</name>
    <dbReference type="NCBI Taxonomy" id="468837"/>
    <lineage>
        <taxon>Eukaryota</taxon>
        <taxon>Fungi</taxon>
        <taxon>Dikarya</taxon>
        <taxon>Ascomycota</taxon>
        <taxon>Pezizomycotina</taxon>
        <taxon>Sordariomycetes</taxon>
        <taxon>Hypocreomycetidae</taxon>
        <taxon>Hypocreales</taxon>
        <taxon>Cordycipitaceae</taxon>
        <taxon>Lecanicillium</taxon>
    </lineage>
</organism>
<reference evidence="1" key="1">
    <citation type="submission" date="2022-07" db="EMBL/GenBank/DDBJ databases">
        <title>Genome Sequence of Lecanicillium saksenae.</title>
        <authorList>
            <person name="Buettner E."/>
        </authorList>
    </citation>
    <scope>NUCLEOTIDE SEQUENCE</scope>
    <source>
        <strain evidence="1">VT-O1</strain>
    </source>
</reference>
<sequence length="1552" mass="173980">MSPGTMTSREVFLLHLNDDGSPDVAGEYIYLAPQSRDPVTVRFVIEGASSICRNGSLWVNIPDKGHEFRRDQFREFPLKPDFNRPIEISVPIYESGAFAFYTTYAELPDLRPTLDIAAKETLKQTPTYYIDVAPRLTLDGCALPLPALSVFSIISKFMGRYPQDWEAHLGGISGRGYNMVHFTPLQVRGESNSPYSLYDQLGWDPACFPNGEVDVKRMVDSLEKQHSLLSLTDIVLNHTASNTKWLEEHPDAGYNLASAPWLQSAYELDTKLLELGDKLEELGLPTDPKTADDLVKIMDAVKNKVLAELRLWEYYVLAIDSTADAIVQAWVDGKTFVPPKEGGGSFSLDGLKEQKIDDQAAFIRAFGLKGVDRLGARFRRTVDPAVGATVLTFALGKYQQDGHSASTGAARAKTTKILDALNVPFYEEYDTDIKEALEQLFNRIKYVRLDEHGPKLGPINKQNPLIETYFTRLPKTEATAQLKPEEKALVNNGWVWGGNALVDNAGPQSKVYLRREVIIWGDCVKLRYGAKPEDSPWLWEHMTKYARLLAKYFVGLRIDNCHSTPIHVAEHILDEARRVRPDLYVVAELFSGSEETDYIFVKRLGLSSLIREAMQAWSTAELSRLVHRHGGRPIGSFEVDEVSTSDTASEKGNLSREIIKQIRPTPVHALFMDCTHDNETPAQKRDARDTLSNAALVSMCSSATGSVMGYDEIYPKLIDLVNETRLYTSESSRSPPDGTTGHNGIGGVKKLLNQIHTLMGKDSYDETHIHHEDQYITVHRVHPESRKGYFLIAHTAFPGYGNGRGSIAPVELNGTKVQHLGSWMLEVDASDETTAKVLADDKYLRGLPSKVVGITGVDVEQRGADAIITIREKFPPGSIALFETWIPAAEHSAGLDTYVTSGAKDAWKDLNLIDLNFLMYRCEAEERDASGGADGVYDIPGHGKLVYAGIQGWWSILKDIIHNNDLAHPLCQNLRDGAWALDFLQGRVERQSKVAGQERLAGPAQWLKDRFDAIKAIPSFLLPRYFALVIRTAYRASWNKSLELMSPSIGKSQWFLQSLAMVSVQQTGLVKSASLWPEKKVPSIAAGLPHFAVEWARCWGRDVFISIRGLYLGTKRFDEAKEHILAFASVLKHGMIPNLLSSGDAPRYNSRDSIWFFLQTIQDYINLSPEGLDLLKVKVPRRFLPYDDTWFATNDPRAYSKESTIEEIIQEALQRHATGMEYREANAGPQIDSQMTDEGFNQNIYVDWTTGIVFGGNQSNCGTWMDKMGESERAGSKGVPGTPRDGAAIEITGLLYSTVKWLSGLHKQGKFAHEGVKTSDNDYITYAEWAELLKINFERCYYVPLSASDDSKYDVNPKIVNRRGMYKDLYKSGKEYEDYQLRANFPIAMTVASDLFDKEHAMQALCLADGVLRGPTGMATLDPSDLNYHPYYRNSEDSEDFATSKGRNYHQGPEWLWPTGFFLRALLKFDLARRTTPEGRTEAFQQVTRRLAECKKMIRESPWAGLTELTQKNGEHCDDSVSVYFDLGVCHVVLRPALRLMQGRMVVGEVFA</sequence>
<evidence type="ECO:0000313" key="2">
    <source>
        <dbReference type="Proteomes" id="UP001148737"/>
    </source>
</evidence>
<accession>A0ACC1R141</accession>
<dbReference type="EMBL" id="JANAKD010000230">
    <property type="protein sequence ID" value="KAJ3495989.1"/>
    <property type="molecule type" value="Genomic_DNA"/>
</dbReference>
<dbReference type="Proteomes" id="UP001148737">
    <property type="component" value="Unassembled WGS sequence"/>
</dbReference>
<proteinExistence type="predicted"/>
<gene>
    <name evidence="1" type="ORF">NLG97_g2999</name>
</gene>